<dbReference type="OrthoDB" id="6630968at2759"/>
<proteinExistence type="predicted"/>
<protein>
    <submittedName>
        <fullName evidence="2">Uncharacterized protein</fullName>
    </submittedName>
</protein>
<dbReference type="EMBL" id="GL438137">
    <property type="protein sequence ID" value="EFN69508.1"/>
    <property type="molecule type" value="Genomic_DNA"/>
</dbReference>
<evidence type="ECO:0000313" key="3">
    <source>
        <dbReference type="Proteomes" id="UP000000311"/>
    </source>
</evidence>
<dbReference type="InParanoid" id="E2AAQ8"/>
<evidence type="ECO:0000256" key="1">
    <source>
        <dbReference type="SAM" id="MobiDB-lite"/>
    </source>
</evidence>
<reference evidence="2 3" key="1">
    <citation type="journal article" date="2010" name="Science">
        <title>Genomic comparison of the ants Camponotus floridanus and Harpegnathos saltator.</title>
        <authorList>
            <person name="Bonasio R."/>
            <person name="Zhang G."/>
            <person name="Ye C."/>
            <person name="Mutti N.S."/>
            <person name="Fang X."/>
            <person name="Qin N."/>
            <person name="Donahue G."/>
            <person name="Yang P."/>
            <person name="Li Q."/>
            <person name="Li C."/>
            <person name="Zhang P."/>
            <person name="Huang Z."/>
            <person name="Berger S.L."/>
            <person name="Reinberg D."/>
            <person name="Wang J."/>
            <person name="Liebig J."/>
        </authorList>
    </citation>
    <scope>NUCLEOTIDE SEQUENCE [LARGE SCALE GENOMIC DNA]</scope>
    <source>
        <strain evidence="3">C129</strain>
    </source>
</reference>
<feature type="region of interest" description="Disordered" evidence="1">
    <location>
        <begin position="48"/>
        <end position="68"/>
    </location>
</feature>
<gene>
    <name evidence="2" type="ORF">EAG_11565</name>
</gene>
<sequence length="144" mass="16831">MPVESSIYWSSVDSRKSTSGSSGSDAGGRHYVDPWDLENYAYLRRHNVVEAPRRTRRPPTNEHSSRDTRTFPEYWYALPSLRESEYDGSPYAQELYRRPIKSTNNGFYYQQAIYEDEGMDYVAPFPVYTPGLFGKIYSLYQLRV</sequence>
<keyword evidence="3" id="KW-1185">Reference proteome</keyword>
<feature type="region of interest" description="Disordered" evidence="1">
    <location>
        <begin position="1"/>
        <end position="31"/>
    </location>
</feature>
<dbReference type="AlphaFoldDB" id="E2AAQ8"/>
<evidence type="ECO:0000313" key="2">
    <source>
        <dbReference type="EMBL" id="EFN69508.1"/>
    </source>
</evidence>
<accession>E2AAQ8</accession>
<organism evidence="3">
    <name type="scientific">Camponotus floridanus</name>
    <name type="common">Florida carpenter ant</name>
    <dbReference type="NCBI Taxonomy" id="104421"/>
    <lineage>
        <taxon>Eukaryota</taxon>
        <taxon>Metazoa</taxon>
        <taxon>Ecdysozoa</taxon>
        <taxon>Arthropoda</taxon>
        <taxon>Hexapoda</taxon>
        <taxon>Insecta</taxon>
        <taxon>Pterygota</taxon>
        <taxon>Neoptera</taxon>
        <taxon>Endopterygota</taxon>
        <taxon>Hymenoptera</taxon>
        <taxon>Apocrita</taxon>
        <taxon>Aculeata</taxon>
        <taxon>Formicoidea</taxon>
        <taxon>Formicidae</taxon>
        <taxon>Formicinae</taxon>
        <taxon>Camponotus</taxon>
    </lineage>
</organism>
<dbReference type="Proteomes" id="UP000000311">
    <property type="component" value="Unassembled WGS sequence"/>
</dbReference>
<name>E2AAQ8_CAMFO</name>